<sequence>MLDEEVALTTVLINFLSAIWSYFCISASLDRRNRAYDLMHDSEWAWYTLWASCQTFALLVSFTNLSLLLYIAARVYTSFVNTVKAQVGLWRKVLWVLAGVGCVLVGAPIAFLPWKLTCIETGRLDENIFIHWDG</sequence>
<feature type="transmembrane region" description="Helical" evidence="1">
    <location>
        <begin position="93"/>
        <end position="114"/>
    </location>
</feature>
<keyword evidence="1" id="KW-0812">Transmembrane</keyword>
<feature type="transmembrane region" description="Helical" evidence="1">
    <location>
        <begin position="46"/>
        <end position="73"/>
    </location>
</feature>
<accession>A0A2T6ZNT2</accession>
<reference evidence="2 3" key="1">
    <citation type="submission" date="2017-04" db="EMBL/GenBank/DDBJ databases">
        <title>Draft genome sequence of Tuber borchii Vittad., a whitish edible truffle.</title>
        <authorList>
            <consortium name="DOE Joint Genome Institute"/>
            <person name="Murat C."/>
            <person name="Kuo A."/>
            <person name="Barry K.W."/>
            <person name="Clum A."/>
            <person name="Dockter R.B."/>
            <person name="Fauchery L."/>
            <person name="Iotti M."/>
            <person name="Kohler A."/>
            <person name="Labutti K."/>
            <person name="Lindquist E.A."/>
            <person name="Lipzen A."/>
            <person name="Ohm R.A."/>
            <person name="Wang M."/>
            <person name="Grigoriev I.V."/>
            <person name="Zambonelli A."/>
            <person name="Martin F.M."/>
        </authorList>
    </citation>
    <scope>NUCLEOTIDE SEQUENCE [LARGE SCALE GENOMIC DNA]</scope>
    <source>
        <strain evidence="2 3">Tbo3840</strain>
    </source>
</reference>
<keyword evidence="3" id="KW-1185">Reference proteome</keyword>
<evidence type="ECO:0000313" key="3">
    <source>
        <dbReference type="Proteomes" id="UP000244722"/>
    </source>
</evidence>
<comment type="caution">
    <text evidence="2">The sequence shown here is derived from an EMBL/GenBank/DDBJ whole genome shotgun (WGS) entry which is preliminary data.</text>
</comment>
<dbReference type="Proteomes" id="UP000244722">
    <property type="component" value="Unassembled WGS sequence"/>
</dbReference>
<keyword evidence="1" id="KW-0472">Membrane</keyword>
<gene>
    <name evidence="2" type="ORF">B9Z19DRAFT_194621</name>
</gene>
<dbReference type="AlphaFoldDB" id="A0A2T6ZNT2"/>
<proteinExistence type="predicted"/>
<feature type="transmembrane region" description="Helical" evidence="1">
    <location>
        <begin position="6"/>
        <end position="25"/>
    </location>
</feature>
<evidence type="ECO:0000313" key="2">
    <source>
        <dbReference type="EMBL" id="PUU77146.1"/>
    </source>
</evidence>
<keyword evidence="1" id="KW-1133">Transmembrane helix</keyword>
<dbReference type="OrthoDB" id="5356024at2759"/>
<name>A0A2T6ZNT2_TUBBO</name>
<dbReference type="EMBL" id="NESQ01000161">
    <property type="protein sequence ID" value="PUU77146.1"/>
    <property type="molecule type" value="Genomic_DNA"/>
</dbReference>
<organism evidence="2 3">
    <name type="scientific">Tuber borchii</name>
    <name type="common">White truffle</name>
    <dbReference type="NCBI Taxonomy" id="42251"/>
    <lineage>
        <taxon>Eukaryota</taxon>
        <taxon>Fungi</taxon>
        <taxon>Dikarya</taxon>
        <taxon>Ascomycota</taxon>
        <taxon>Pezizomycotina</taxon>
        <taxon>Pezizomycetes</taxon>
        <taxon>Pezizales</taxon>
        <taxon>Tuberaceae</taxon>
        <taxon>Tuber</taxon>
    </lineage>
</organism>
<protein>
    <submittedName>
        <fullName evidence="2">Uncharacterized protein</fullName>
    </submittedName>
</protein>
<evidence type="ECO:0000256" key="1">
    <source>
        <dbReference type="SAM" id="Phobius"/>
    </source>
</evidence>